<keyword evidence="1" id="KW-0812">Transmembrane</keyword>
<name>A0A368W7G8_9BACL</name>
<feature type="transmembrane region" description="Helical" evidence="1">
    <location>
        <begin position="81"/>
        <end position="103"/>
    </location>
</feature>
<evidence type="ECO:0000313" key="3">
    <source>
        <dbReference type="Proteomes" id="UP000252415"/>
    </source>
</evidence>
<keyword evidence="1" id="KW-0472">Membrane</keyword>
<gene>
    <name evidence="2" type="ORF">DFP97_102198</name>
</gene>
<organism evidence="2 3">
    <name type="scientific">Paenibacillus prosopidis</name>
    <dbReference type="NCBI Taxonomy" id="630520"/>
    <lineage>
        <taxon>Bacteria</taxon>
        <taxon>Bacillati</taxon>
        <taxon>Bacillota</taxon>
        <taxon>Bacilli</taxon>
        <taxon>Bacillales</taxon>
        <taxon>Paenibacillaceae</taxon>
        <taxon>Paenibacillus</taxon>
    </lineage>
</organism>
<feature type="transmembrane region" description="Helical" evidence="1">
    <location>
        <begin position="54"/>
        <end position="75"/>
    </location>
</feature>
<evidence type="ECO:0000313" key="2">
    <source>
        <dbReference type="EMBL" id="RCW51006.1"/>
    </source>
</evidence>
<dbReference type="RefSeq" id="WP_114378509.1">
    <property type="nucleotide sequence ID" value="NZ_QPJD01000002.1"/>
</dbReference>
<evidence type="ECO:0000256" key="1">
    <source>
        <dbReference type="SAM" id="Phobius"/>
    </source>
</evidence>
<reference evidence="2 3" key="1">
    <citation type="submission" date="2018-07" db="EMBL/GenBank/DDBJ databases">
        <title>Genomic Encyclopedia of Type Strains, Phase III (KMG-III): the genomes of soil and plant-associated and newly described type strains.</title>
        <authorList>
            <person name="Whitman W."/>
        </authorList>
    </citation>
    <scope>NUCLEOTIDE SEQUENCE [LARGE SCALE GENOMIC DNA]</scope>
    <source>
        <strain evidence="2 3">CECT 7506</strain>
    </source>
</reference>
<accession>A0A368W7G8</accession>
<comment type="caution">
    <text evidence="2">The sequence shown here is derived from an EMBL/GenBank/DDBJ whole genome shotgun (WGS) entry which is preliminary data.</text>
</comment>
<dbReference type="Proteomes" id="UP000252415">
    <property type="component" value="Unassembled WGS sequence"/>
</dbReference>
<keyword evidence="1" id="KW-1133">Transmembrane helix</keyword>
<dbReference type="EMBL" id="QPJD01000002">
    <property type="protein sequence ID" value="RCW51006.1"/>
    <property type="molecule type" value="Genomic_DNA"/>
</dbReference>
<proteinExistence type="predicted"/>
<keyword evidence="3" id="KW-1185">Reference proteome</keyword>
<dbReference type="AlphaFoldDB" id="A0A368W7G8"/>
<protein>
    <submittedName>
        <fullName evidence="2">Uncharacterized protein</fullName>
    </submittedName>
</protein>
<dbReference type="OrthoDB" id="1683109at2"/>
<sequence>MQIYATFESSNYIELAITKLEEKGIKDIFAVPLDNRTEERKIFDTIHQSDGVTFVGKGMGLAVIFSVIGASRGFVLEWGPIYWGLIGAISGFALGVLIDLYIYKVYKKKKRVLKGKNSEIILIIDCDESQGEVVEGVLWEHLALGLAKIKNNQEQTNRIIENV</sequence>